<feature type="region of interest" description="Disordered" evidence="1">
    <location>
        <begin position="340"/>
        <end position="359"/>
    </location>
</feature>
<feature type="compositionally biased region" description="Polar residues" evidence="1">
    <location>
        <begin position="420"/>
        <end position="430"/>
    </location>
</feature>
<feature type="compositionally biased region" description="Low complexity" evidence="1">
    <location>
        <begin position="23"/>
        <end position="42"/>
    </location>
</feature>
<feature type="compositionally biased region" description="Gly residues" evidence="1">
    <location>
        <begin position="125"/>
        <end position="136"/>
    </location>
</feature>
<protein>
    <submittedName>
        <fullName evidence="2">Uncharacterized protein</fullName>
    </submittedName>
</protein>
<reference evidence="2 3" key="1">
    <citation type="journal article" date="2023" name="Hortic Res">
        <title>Pangenome of water caltrop reveals structural variations and asymmetric subgenome divergence after allopolyploidization.</title>
        <authorList>
            <person name="Zhang X."/>
            <person name="Chen Y."/>
            <person name="Wang L."/>
            <person name="Yuan Y."/>
            <person name="Fang M."/>
            <person name="Shi L."/>
            <person name="Lu R."/>
            <person name="Comes H.P."/>
            <person name="Ma Y."/>
            <person name="Chen Y."/>
            <person name="Huang G."/>
            <person name="Zhou Y."/>
            <person name="Zheng Z."/>
            <person name="Qiu Y."/>
        </authorList>
    </citation>
    <scope>NUCLEOTIDE SEQUENCE [LARGE SCALE GENOMIC DNA]</scope>
    <source>
        <strain evidence="2">F231</strain>
    </source>
</reference>
<feature type="compositionally biased region" description="Low complexity" evidence="1">
    <location>
        <begin position="284"/>
        <end position="299"/>
    </location>
</feature>
<name>A0AAN7LVG6_TRANT</name>
<dbReference type="InterPro" id="IPR010433">
    <property type="entry name" value="EIF-4B_pln"/>
</dbReference>
<evidence type="ECO:0000313" key="2">
    <source>
        <dbReference type="EMBL" id="KAK4793290.1"/>
    </source>
</evidence>
<evidence type="ECO:0000256" key="1">
    <source>
        <dbReference type="SAM" id="MobiDB-lite"/>
    </source>
</evidence>
<feature type="compositionally biased region" description="Basic and acidic residues" evidence="1">
    <location>
        <begin position="431"/>
        <end position="459"/>
    </location>
</feature>
<feature type="compositionally biased region" description="Polar residues" evidence="1">
    <location>
        <begin position="195"/>
        <end position="206"/>
    </location>
</feature>
<accession>A0AAN7LVG6</accession>
<feature type="region of interest" description="Disordered" evidence="1">
    <location>
        <begin position="1"/>
        <end position="325"/>
    </location>
</feature>
<proteinExistence type="predicted"/>
<feature type="compositionally biased region" description="Basic and acidic residues" evidence="1">
    <location>
        <begin position="150"/>
        <end position="160"/>
    </location>
</feature>
<feature type="region of interest" description="Disordered" evidence="1">
    <location>
        <begin position="367"/>
        <end position="501"/>
    </location>
</feature>
<keyword evidence="3" id="KW-1185">Reference proteome</keyword>
<comment type="caution">
    <text evidence="2">The sequence shown here is derived from an EMBL/GenBank/DDBJ whole genome shotgun (WGS) entry which is preliminary data.</text>
</comment>
<sequence length="501" mass="56197">MSNPWGKIGSWADRADEEDREAAAAAAAAAAATAASASASTDADSHNFPSLKESASAKPKKKKHMTLSLSAFQKTESQGLTLNETLLLPTAPKQRSDEEIQQSRYGRGFSSYEQSSRGRDSGDNSWGGGRRTYGGGFDEDRRGGPSYRVSEFDQPSRADESDNWGMGKKSLPSFDSSRASRAHETNNWAMEKRQQQPLPSRSSTFGSGFHASGPGPDRWTREGPLDERPRLVLDPPKHDRLVIEPVKSNKPNPFGAARPREEVLAEKGVDFKKLESEMDANKMSRPTSSQSSRPSSVHSSRSELETETAVKSKPKVNPFGDAKPREVVLEEKGLDWRKIDIQMERPHADRPETDEEKAMKEEIECLKRELDRELEMKSNDQSAQGPDEDKSNLNDIISEKEGELEALTRDLDDKIRFRQRTSQRPGSGSSRHADSYDRPRSRLGLVDEPRGMDYNDRPRSHGQGRYSQEEHNSDRRAFQGGKSRGFFGNRDLDRSRSRDRW</sequence>
<feature type="compositionally biased region" description="Basic and acidic residues" evidence="1">
    <location>
        <begin position="387"/>
        <end position="416"/>
    </location>
</feature>
<dbReference type="GO" id="GO:0003743">
    <property type="term" value="F:translation initiation factor activity"/>
    <property type="evidence" value="ECO:0007669"/>
    <property type="project" value="InterPro"/>
</dbReference>
<feature type="compositionally biased region" description="Basic and acidic residues" evidence="1">
    <location>
        <begin position="258"/>
        <end position="282"/>
    </location>
</feature>
<dbReference type="PANTHER" id="PTHR32091">
    <property type="entry name" value="EUKARYOTIC TRANSLATION INITIATION FACTOR 4B"/>
    <property type="match status" value="1"/>
</dbReference>
<dbReference type="Proteomes" id="UP001346149">
    <property type="component" value="Unassembled WGS sequence"/>
</dbReference>
<dbReference type="EMBL" id="JAXQNO010000008">
    <property type="protein sequence ID" value="KAK4793290.1"/>
    <property type="molecule type" value="Genomic_DNA"/>
</dbReference>
<dbReference type="GO" id="GO:0003729">
    <property type="term" value="F:mRNA binding"/>
    <property type="evidence" value="ECO:0007669"/>
    <property type="project" value="TreeGrafter"/>
</dbReference>
<dbReference type="PANTHER" id="PTHR32091:SF20">
    <property type="entry name" value="EUKARYOTIC TRANSLATION INITIATION FACTOR 4B1"/>
    <property type="match status" value="1"/>
</dbReference>
<dbReference type="Pfam" id="PF06273">
    <property type="entry name" value="eIF-4B"/>
    <property type="match status" value="1"/>
</dbReference>
<evidence type="ECO:0000313" key="3">
    <source>
        <dbReference type="Proteomes" id="UP001346149"/>
    </source>
</evidence>
<organism evidence="2 3">
    <name type="scientific">Trapa natans</name>
    <name type="common">Water chestnut</name>
    <dbReference type="NCBI Taxonomy" id="22666"/>
    <lineage>
        <taxon>Eukaryota</taxon>
        <taxon>Viridiplantae</taxon>
        <taxon>Streptophyta</taxon>
        <taxon>Embryophyta</taxon>
        <taxon>Tracheophyta</taxon>
        <taxon>Spermatophyta</taxon>
        <taxon>Magnoliopsida</taxon>
        <taxon>eudicotyledons</taxon>
        <taxon>Gunneridae</taxon>
        <taxon>Pentapetalae</taxon>
        <taxon>rosids</taxon>
        <taxon>malvids</taxon>
        <taxon>Myrtales</taxon>
        <taxon>Lythraceae</taxon>
        <taxon>Trapa</taxon>
    </lineage>
</organism>
<gene>
    <name evidence="2" type="ORF">SAY86_023725</name>
</gene>
<feature type="compositionally biased region" description="Polar residues" evidence="1">
    <location>
        <begin position="67"/>
        <end position="84"/>
    </location>
</feature>
<feature type="compositionally biased region" description="Basic and acidic residues" evidence="1">
    <location>
        <begin position="300"/>
        <end position="310"/>
    </location>
</feature>
<dbReference type="AlphaFoldDB" id="A0AAN7LVG6"/>
<feature type="compositionally biased region" description="Basic and acidic residues" evidence="1">
    <location>
        <begin position="218"/>
        <end position="242"/>
    </location>
</feature>
<feature type="compositionally biased region" description="Basic and acidic residues" evidence="1">
    <location>
        <begin position="367"/>
        <end position="378"/>
    </location>
</feature>
<feature type="compositionally biased region" description="Basic and acidic residues" evidence="1">
    <location>
        <begin position="467"/>
        <end position="477"/>
    </location>
</feature>
<feature type="compositionally biased region" description="Basic and acidic residues" evidence="1">
    <location>
        <begin position="490"/>
        <end position="501"/>
    </location>
</feature>